<dbReference type="InterPro" id="IPR016047">
    <property type="entry name" value="M23ase_b-sheet_dom"/>
</dbReference>
<dbReference type="EMBL" id="CP145894">
    <property type="protein sequence ID" value="WWP24174.1"/>
    <property type="molecule type" value="Genomic_DNA"/>
</dbReference>
<gene>
    <name evidence="4" type="ORF">V6668_31965</name>
</gene>
<dbReference type="GO" id="GO:0016787">
    <property type="term" value="F:hydrolase activity"/>
    <property type="evidence" value="ECO:0007669"/>
    <property type="project" value="UniProtKB-KW"/>
</dbReference>
<dbReference type="AlphaFoldDB" id="A0ABD8B2Y1"/>
<dbReference type="InterPro" id="IPR050570">
    <property type="entry name" value="Cell_wall_metabolism_enzyme"/>
</dbReference>
<keyword evidence="2" id="KW-1133">Transmembrane helix</keyword>
<evidence type="ECO:0000256" key="1">
    <source>
        <dbReference type="ARBA" id="ARBA00022729"/>
    </source>
</evidence>
<dbReference type="Gene3D" id="2.70.70.10">
    <property type="entry name" value="Glucose Permease (Domain IIA)"/>
    <property type="match status" value="1"/>
</dbReference>
<keyword evidence="2" id="KW-0812">Transmembrane</keyword>
<dbReference type="Pfam" id="PF01551">
    <property type="entry name" value="Peptidase_M23"/>
    <property type="match status" value="1"/>
</dbReference>
<feature type="transmembrane region" description="Helical" evidence="2">
    <location>
        <begin position="25"/>
        <end position="49"/>
    </location>
</feature>
<sequence length="378" mass="41153">MESAKTNSTFKKFGFWRLLLSLSPMLIIIIGVIFAVAIVALLIFTPFLIMSNQDQLSHKYNASENFDWDTPSQLDSDGQAYMWPVPTIARMTSEYGTRIHPVTGVRGKMHHGIDIAAGPGKTGGQPIYAMAGGTVTVAGPVGGYGQAIYIDHGNGLVSKYGHLEAAMDVDPGSVVTKGQRIGRIGYGQVGTSTGEHLHFQIEKNGSSVNPLNYVQPPGSSGPSKVNNLDIFVYKPLNIEATMKYLQKKNSSFADRSILEMLNRVGKEKNVDPHLLLAIPGQEQSFVPRSNNQAELIMRNPWNVFGCWCSGRGSKLNTEEAAKIAANTIIKLSKNRPEGRDPIEWLSAKDNPSGAYAGHGDWWRGVSTFYKIISALDGG</sequence>
<dbReference type="PANTHER" id="PTHR21666">
    <property type="entry name" value="PEPTIDASE-RELATED"/>
    <property type="match status" value="1"/>
</dbReference>
<evidence type="ECO:0000259" key="3">
    <source>
        <dbReference type="Pfam" id="PF01551"/>
    </source>
</evidence>
<keyword evidence="4" id="KW-0614">Plasmid</keyword>
<keyword evidence="4" id="KW-0378">Hydrolase</keyword>
<protein>
    <submittedName>
        <fullName evidence="4">M23 family metallopeptidase</fullName>
        <ecNumber evidence="4">3.4.24.-</ecNumber>
    </submittedName>
</protein>
<evidence type="ECO:0000313" key="4">
    <source>
        <dbReference type="EMBL" id="WWP24174.1"/>
    </source>
</evidence>
<feature type="domain" description="M23ase beta-sheet core" evidence="3">
    <location>
        <begin position="108"/>
        <end position="210"/>
    </location>
</feature>
<proteinExistence type="predicted"/>
<geneLocation type="plasmid" evidence="4 5">
    <name>pY5S7-2</name>
</geneLocation>
<dbReference type="PANTHER" id="PTHR21666:SF289">
    <property type="entry name" value="L-ALA--D-GLU ENDOPEPTIDASE"/>
    <property type="match status" value="1"/>
</dbReference>
<dbReference type="EC" id="3.4.24.-" evidence="4"/>
<dbReference type="SUPFAM" id="SSF51261">
    <property type="entry name" value="Duplicated hybrid motif"/>
    <property type="match status" value="1"/>
</dbReference>
<keyword evidence="1" id="KW-0732">Signal</keyword>
<dbReference type="Proteomes" id="UP001364764">
    <property type="component" value="Plasmid pY5S7-2"/>
</dbReference>
<dbReference type="GeneID" id="93480192"/>
<evidence type="ECO:0000313" key="5">
    <source>
        <dbReference type="Proteomes" id="UP001364764"/>
    </source>
</evidence>
<organism evidence="4 5">
    <name type="scientific">Paenibacillus amylolyticus</name>
    <dbReference type="NCBI Taxonomy" id="1451"/>
    <lineage>
        <taxon>Bacteria</taxon>
        <taxon>Bacillati</taxon>
        <taxon>Bacillota</taxon>
        <taxon>Bacilli</taxon>
        <taxon>Bacillales</taxon>
        <taxon>Paenibacillaceae</taxon>
        <taxon>Paenibacillus</taxon>
    </lineage>
</organism>
<dbReference type="RefSeq" id="WP_338709265.1">
    <property type="nucleotide sequence ID" value="NZ_CP145894.1"/>
</dbReference>
<dbReference type="InterPro" id="IPR011055">
    <property type="entry name" value="Dup_hybrid_motif"/>
</dbReference>
<accession>A0ABD8B2Y1</accession>
<reference evidence="4 5" key="1">
    <citation type="submission" date="2024-02" db="EMBL/GenBank/DDBJ databases">
        <title>Complete sequences of two Paenibacillus sp. strains and one Lysinibacillus strain isolated from the environment on STAA medium highlight biotechnological potential.</title>
        <authorList>
            <person name="Attere S.A."/>
            <person name="Piche L.C."/>
            <person name="Intertaglia L."/>
            <person name="Lami R."/>
            <person name="Charette S.J."/>
            <person name="Vincent A.T."/>
        </authorList>
    </citation>
    <scope>NUCLEOTIDE SEQUENCE [LARGE SCALE GENOMIC DNA]</scope>
    <source>
        <strain evidence="4 5">Y5S-7</strain>
        <plasmid evidence="4 5">pY5S7-2</plasmid>
    </source>
</reference>
<name>A0ABD8B2Y1_PAEAM</name>
<dbReference type="CDD" id="cd12797">
    <property type="entry name" value="M23_peptidase"/>
    <property type="match status" value="1"/>
</dbReference>
<evidence type="ECO:0000256" key="2">
    <source>
        <dbReference type="SAM" id="Phobius"/>
    </source>
</evidence>
<keyword evidence="2" id="KW-0472">Membrane</keyword>